<accession>A0A2P5EHD2</accession>
<reference evidence="5" key="1">
    <citation type="submission" date="2016-06" db="EMBL/GenBank/DDBJ databases">
        <title>Parallel loss of symbiosis genes in relatives of nitrogen-fixing non-legume Parasponia.</title>
        <authorList>
            <person name="Van Velzen R."/>
            <person name="Holmer R."/>
            <person name="Bu F."/>
            <person name="Rutten L."/>
            <person name="Van Zeijl A."/>
            <person name="Liu W."/>
            <person name="Santuari L."/>
            <person name="Cao Q."/>
            <person name="Sharma T."/>
            <person name="Shen D."/>
            <person name="Roswanjaya Y."/>
            <person name="Wardhani T."/>
            <person name="Kalhor M.S."/>
            <person name="Jansen J."/>
            <person name="Van den Hoogen J."/>
            <person name="Gungor B."/>
            <person name="Hartog M."/>
            <person name="Hontelez J."/>
            <person name="Verver J."/>
            <person name="Yang W.-C."/>
            <person name="Schijlen E."/>
            <person name="Repin R."/>
            <person name="Schilthuizen M."/>
            <person name="Schranz E."/>
            <person name="Heidstra R."/>
            <person name="Miyata K."/>
            <person name="Fedorova E."/>
            <person name="Kohlen W."/>
            <person name="Bisseling T."/>
            <person name="Smit S."/>
            <person name="Geurts R."/>
        </authorList>
    </citation>
    <scope>NUCLEOTIDE SEQUENCE [LARGE SCALE GENOMIC DNA]</scope>
    <source>
        <strain evidence="5">cv. RG33-2</strain>
    </source>
</reference>
<evidence type="ECO:0000256" key="1">
    <source>
        <dbReference type="PROSITE-ProRule" id="PRU00047"/>
    </source>
</evidence>
<proteinExistence type="predicted"/>
<dbReference type="Gene3D" id="4.10.60.10">
    <property type="entry name" value="Zinc finger, CCHC-type"/>
    <property type="match status" value="1"/>
</dbReference>
<gene>
    <name evidence="4" type="ORF">TorRG33x02_192020</name>
</gene>
<keyword evidence="1" id="KW-0862">Zinc</keyword>
<dbReference type="Pfam" id="PF14223">
    <property type="entry name" value="Retrotran_gag_2"/>
    <property type="match status" value="1"/>
</dbReference>
<evidence type="ECO:0000313" key="5">
    <source>
        <dbReference type="Proteomes" id="UP000237000"/>
    </source>
</evidence>
<organism evidence="4 5">
    <name type="scientific">Trema orientale</name>
    <name type="common">Charcoal tree</name>
    <name type="synonym">Celtis orientalis</name>
    <dbReference type="NCBI Taxonomy" id="63057"/>
    <lineage>
        <taxon>Eukaryota</taxon>
        <taxon>Viridiplantae</taxon>
        <taxon>Streptophyta</taxon>
        <taxon>Embryophyta</taxon>
        <taxon>Tracheophyta</taxon>
        <taxon>Spermatophyta</taxon>
        <taxon>Magnoliopsida</taxon>
        <taxon>eudicotyledons</taxon>
        <taxon>Gunneridae</taxon>
        <taxon>Pentapetalae</taxon>
        <taxon>rosids</taxon>
        <taxon>fabids</taxon>
        <taxon>Rosales</taxon>
        <taxon>Cannabaceae</taxon>
        <taxon>Trema</taxon>
    </lineage>
</organism>
<dbReference type="Pfam" id="PF00098">
    <property type="entry name" value="zf-CCHC"/>
    <property type="match status" value="1"/>
</dbReference>
<keyword evidence="5" id="KW-1185">Reference proteome</keyword>
<dbReference type="InParanoid" id="A0A2P5EHD2"/>
<dbReference type="GO" id="GO:0003676">
    <property type="term" value="F:nucleic acid binding"/>
    <property type="evidence" value="ECO:0007669"/>
    <property type="project" value="InterPro"/>
</dbReference>
<dbReference type="EMBL" id="JXTC01000154">
    <property type="protein sequence ID" value="PON84950.1"/>
    <property type="molecule type" value="Genomic_DNA"/>
</dbReference>
<evidence type="ECO:0000313" key="4">
    <source>
        <dbReference type="EMBL" id="PON84950.1"/>
    </source>
</evidence>
<dbReference type="PROSITE" id="PS50158">
    <property type="entry name" value="ZF_CCHC"/>
    <property type="match status" value="1"/>
</dbReference>
<name>A0A2P5EHD2_TREOI</name>
<dbReference type="SUPFAM" id="SSF57756">
    <property type="entry name" value="Retrovirus zinc finger-like domains"/>
    <property type="match status" value="1"/>
</dbReference>
<dbReference type="GO" id="GO:0008270">
    <property type="term" value="F:zinc ion binding"/>
    <property type="evidence" value="ECO:0007669"/>
    <property type="project" value="UniProtKB-KW"/>
</dbReference>
<protein>
    <submittedName>
        <fullName evidence="4">Zinc finger, CCHC-type</fullName>
    </submittedName>
</protein>
<evidence type="ECO:0000259" key="3">
    <source>
        <dbReference type="PROSITE" id="PS50158"/>
    </source>
</evidence>
<dbReference type="AlphaFoldDB" id="A0A2P5EHD2"/>
<sequence length="147" mass="15972">MSEGTTISDHLGILNGIVSELEAIGVKIDDEDKALRLIWSLPSSYEHMKLILVYGKETVIFSEVTSNLLSEERRLSGGGNNSSEGSALIVENGKKKNSNKKNIICWTCGQSGHVKRNCPKDRASSARSSKSDQVANIVFFEGDSNAL</sequence>
<feature type="domain" description="CCHC-type" evidence="3">
    <location>
        <begin position="105"/>
        <end position="120"/>
    </location>
</feature>
<feature type="region of interest" description="Disordered" evidence="2">
    <location>
        <begin position="73"/>
        <end position="94"/>
    </location>
</feature>
<evidence type="ECO:0000256" key="2">
    <source>
        <dbReference type="SAM" id="MobiDB-lite"/>
    </source>
</evidence>
<dbReference type="InterPro" id="IPR036875">
    <property type="entry name" value="Znf_CCHC_sf"/>
</dbReference>
<keyword evidence="1" id="KW-0479">Metal-binding</keyword>
<dbReference type="Proteomes" id="UP000237000">
    <property type="component" value="Unassembled WGS sequence"/>
</dbReference>
<dbReference type="SMART" id="SM00343">
    <property type="entry name" value="ZnF_C2HC"/>
    <property type="match status" value="1"/>
</dbReference>
<dbReference type="OrthoDB" id="1730120at2759"/>
<keyword evidence="1" id="KW-0863">Zinc-finger</keyword>
<dbReference type="InterPro" id="IPR001878">
    <property type="entry name" value="Znf_CCHC"/>
</dbReference>
<comment type="caution">
    <text evidence="4">The sequence shown here is derived from an EMBL/GenBank/DDBJ whole genome shotgun (WGS) entry which is preliminary data.</text>
</comment>